<evidence type="ECO:0000313" key="2">
    <source>
        <dbReference type="Proteomes" id="UP000053048"/>
    </source>
</evidence>
<dbReference type="InterPro" id="IPR004027">
    <property type="entry name" value="SEC_C_motif"/>
</dbReference>
<evidence type="ECO:0008006" key="3">
    <source>
        <dbReference type="Google" id="ProtNLM"/>
    </source>
</evidence>
<organism evidence="1 2">
    <name type="scientific">Pseudomonas viridiflava ICMP 13104</name>
    <dbReference type="NCBI Taxonomy" id="1198305"/>
    <lineage>
        <taxon>Bacteria</taxon>
        <taxon>Pseudomonadati</taxon>
        <taxon>Pseudomonadota</taxon>
        <taxon>Gammaproteobacteria</taxon>
        <taxon>Pseudomonadales</taxon>
        <taxon>Pseudomonadaceae</taxon>
        <taxon>Pseudomonas</taxon>
    </lineage>
</organism>
<keyword evidence="2" id="KW-1185">Reference proteome</keyword>
<sequence>MKYGRNEQCFCGSGKKYKHCHLAREQQPRVNPWDVSAATRKDFSVKLCSAPDAMLGSCSDKIVAAHTVPKSGSLNKIARKGHVLAFVPSFENLNKHNGMLFPELVGVGKASTFSGFCSVHDDGLFAPVEKEIFTGSQKQCFLLAYRAYAREIYTKRAAAETAKLHKDLDRGRSQDMQVSIQMFSFTHGLGMDAALRDINHHKPRFEAPLLNDDYSSVRSYIVEIEGPPPVMCSGSFAPEYDFDKTQLQDMVDITVTPHMLSVTSFYGGTSGQIVLTFTVTPHMLSVTSFYGGTSGQIVLTWLSEDDPVCIPVIESLERISDHDLSSRMVAFLFENFENVHISPDWWDAIGKEAQTALVNRMMGDMGTMFGVPRCKKLQTALVNRMMGDMGTMFGVPRCKKLKCEVPPWSVISRRRVGC</sequence>
<name>A0A0W0HQT6_PSEVI</name>
<dbReference type="AlphaFoldDB" id="A0A0W0HQT6"/>
<dbReference type="Proteomes" id="UP000053048">
    <property type="component" value="Unassembled WGS sequence"/>
</dbReference>
<proteinExistence type="predicted"/>
<accession>A0A0W0HQT6</accession>
<dbReference type="Pfam" id="PF02810">
    <property type="entry name" value="SEC-C"/>
    <property type="match status" value="1"/>
</dbReference>
<gene>
    <name evidence="1" type="ORF">AO067_09195</name>
</gene>
<protein>
    <recommendedName>
        <fullName evidence="3">Zinc chelation protein SecC</fullName>
    </recommendedName>
</protein>
<reference evidence="1 2" key="1">
    <citation type="submission" date="2015-09" db="EMBL/GenBank/DDBJ databases">
        <title>Genome sequence of ICMP 13104.</title>
        <authorList>
            <person name="Visnovsky S."/>
            <person name="Lu A."/>
            <person name="Panda P."/>
            <person name="Pitman A."/>
        </authorList>
    </citation>
    <scope>NUCLEOTIDE SEQUENCE [LARGE SCALE GENOMIC DNA]</scope>
    <source>
        <strain evidence="1 2">ICMP 13104</strain>
    </source>
</reference>
<comment type="caution">
    <text evidence="1">The sequence shown here is derived from an EMBL/GenBank/DDBJ whole genome shotgun (WGS) entry which is preliminary data.</text>
</comment>
<evidence type="ECO:0000313" key="1">
    <source>
        <dbReference type="EMBL" id="KTB63004.1"/>
    </source>
</evidence>
<dbReference type="EMBL" id="LKEJ01000130">
    <property type="protein sequence ID" value="KTB63004.1"/>
    <property type="molecule type" value="Genomic_DNA"/>
</dbReference>
<dbReference type="SUPFAM" id="SSF103642">
    <property type="entry name" value="Sec-C motif"/>
    <property type="match status" value="1"/>
</dbReference>
<dbReference type="Gene3D" id="3.10.450.50">
    <property type="match status" value="1"/>
</dbReference>